<organism evidence="4 5">
    <name type="scientific">[Mycobacterium] wendilense</name>
    <dbReference type="NCBI Taxonomy" id="3064284"/>
    <lineage>
        <taxon>Bacteria</taxon>
        <taxon>Bacillati</taxon>
        <taxon>Actinomycetota</taxon>
        <taxon>Actinomycetes</taxon>
        <taxon>Mycobacteriales</taxon>
        <taxon>Mycobacteriaceae</taxon>
        <taxon>Mycolicibacter</taxon>
    </lineage>
</organism>
<dbReference type="InterPro" id="IPR052336">
    <property type="entry name" value="MlaD_Phospholipid_Transporter"/>
</dbReference>
<reference evidence="4 5" key="1">
    <citation type="submission" date="2023-08" db="EMBL/GenBank/DDBJ databases">
        <authorList>
            <person name="Folkvardsen B D."/>
            <person name="Norman A."/>
        </authorList>
    </citation>
    <scope>NUCLEOTIDE SEQUENCE [LARGE SCALE GENOMIC DNA]</scope>
    <source>
        <strain evidence="4 5">Mu0050</strain>
    </source>
</reference>
<feature type="transmembrane region" description="Helical" evidence="2">
    <location>
        <begin position="12"/>
        <end position="30"/>
    </location>
</feature>
<sequence length="476" mass="50610">MHLTRRIRMQLTVFAVVSVVAGAVMIFGYINVPAMFGIGRYAVTVELPEAAGLYKGGNVTYRGTKVGRVDDVRLTDTGVEAVLSLNSGVDIPSDLRAEVHSQSAVGEQFVALLPRDGGSAPLKGDDVITRDNVTVPPDINELVDATNKGLQAIPRDNLKTAVDEGYVAFGGLGPDLARLVDGSTSLAIDARRDLDSLTTLIDESGPVLNSQVDSSDSIAAWARNVANLADQVKNHDSDVRKFLDRGAGAADQGRALFDRVNPTLPVLLANLVSVGEVALTYNAGIEQILVVLPASVASLQAAGIANRDTRQDYKGAYLDFNLNLNLPPPCNTGYLPVQQRRPAAHTDAPDLPEGDVYCRVPQDSQVLAVRGARNIPCLNAPGKRAPTAQLCESDEQYVPLNEGLNWKGDPNATLSGQAVPQLRPGQEAPASIPAPQYDPATGTYVGPDGKLYTQSNLARPVLGEQTWESMLVPPGR</sequence>
<gene>
    <name evidence="4" type="ORF">MU0050_001362</name>
</gene>
<keyword evidence="2" id="KW-0812">Transmembrane</keyword>
<dbReference type="PANTHER" id="PTHR33371:SF16">
    <property type="entry name" value="MCE-FAMILY PROTEIN MCE3F"/>
    <property type="match status" value="1"/>
</dbReference>
<evidence type="ECO:0000313" key="4">
    <source>
        <dbReference type="EMBL" id="CAJ1581081.1"/>
    </source>
</evidence>
<protein>
    <submittedName>
        <fullName evidence="4">MlaD family protein</fullName>
    </submittedName>
</protein>
<feature type="domain" description="Mce/MlaD" evidence="3">
    <location>
        <begin position="41"/>
        <end position="114"/>
    </location>
</feature>
<keyword evidence="2" id="KW-0472">Membrane</keyword>
<dbReference type="Pfam" id="PF02470">
    <property type="entry name" value="MlaD"/>
    <property type="match status" value="1"/>
</dbReference>
<evidence type="ECO:0000259" key="3">
    <source>
        <dbReference type="Pfam" id="PF02470"/>
    </source>
</evidence>
<evidence type="ECO:0000256" key="1">
    <source>
        <dbReference type="SAM" id="MobiDB-lite"/>
    </source>
</evidence>
<dbReference type="NCBIfam" id="TIGR00996">
    <property type="entry name" value="Mtu_fam_mce"/>
    <property type="match status" value="1"/>
</dbReference>
<dbReference type="RefSeq" id="WP_316515458.1">
    <property type="nucleotide sequence ID" value="NZ_OY726395.1"/>
</dbReference>
<dbReference type="EMBL" id="OY726395">
    <property type="protein sequence ID" value="CAJ1581081.1"/>
    <property type="molecule type" value="Genomic_DNA"/>
</dbReference>
<proteinExistence type="predicted"/>
<accession>A0ABN9P2N8</accession>
<dbReference type="PANTHER" id="PTHR33371">
    <property type="entry name" value="INTERMEMBRANE PHOSPHOLIPID TRANSPORT SYSTEM BINDING PROTEIN MLAD-RELATED"/>
    <property type="match status" value="1"/>
</dbReference>
<dbReference type="Proteomes" id="UP001190466">
    <property type="component" value="Chromosome"/>
</dbReference>
<dbReference type="InterPro" id="IPR003399">
    <property type="entry name" value="Mce/MlaD"/>
</dbReference>
<evidence type="ECO:0000256" key="2">
    <source>
        <dbReference type="SAM" id="Phobius"/>
    </source>
</evidence>
<dbReference type="InterPro" id="IPR005693">
    <property type="entry name" value="Mce"/>
</dbReference>
<keyword evidence="2" id="KW-1133">Transmembrane helix</keyword>
<evidence type="ECO:0000313" key="5">
    <source>
        <dbReference type="Proteomes" id="UP001190466"/>
    </source>
</evidence>
<name>A0ABN9P2N8_9MYCO</name>
<keyword evidence="5" id="KW-1185">Reference proteome</keyword>
<feature type="region of interest" description="Disordered" evidence="1">
    <location>
        <begin position="424"/>
        <end position="444"/>
    </location>
</feature>